<dbReference type="InterPro" id="IPR016039">
    <property type="entry name" value="Thiolase-like"/>
</dbReference>
<dbReference type="InterPro" id="IPR014030">
    <property type="entry name" value="Ketoacyl_synth_N"/>
</dbReference>
<dbReference type="Gene3D" id="3.30.70.250">
    <property type="entry name" value="Malonyl-CoA ACP transacylase, ACP-binding"/>
    <property type="match status" value="1"/>
</dbReference>
<feature type="non-terminal residue" evidence="8">
    <location>
        <position position="2098"/>
    </location>
</feature>
<dbReference type="Pfam" id="PF00109">
    <property type="entry name" value="ketoacyl-synt"/>
    <property type="match status" value="1"/>
</dbReference>
<dbReference type="InterPro" id="IPR010071">
    <property type="entry name" value="AA_adenyl_dom"/>
</dbReference>
<dbReference type="PROSITE" id="PS00606">
    <property type="entry name" value="KS3_1"/>
    <property type="match status" value="1"/>
</dbReference>
<dbReference type="InterPro" id="IPR000873">
    <property type="entry name" value="AMP-dep_synth/lig_dom"/>
</dbReference>
<dbReference type="Gene3D" id="3.30.300.30">
    <property type="match status" value="1"/>
</dbReference>
<feature type="compositionally biased region" description="Low complexity" evidence="6">
    <location>
        <begin position="1005"/>
        <end position="1017"/>
    </location>
</feature>
<dbReference type="Pfam" id="PF00698">
    <property type="entry name" value="Acyl_transf_1"/>
    <property type="match status" value="1"/>
</dbReference>
<dbReference type="InterPro" id="IPR050091">
    <property type="entry name" value="PKS_NRPS_Biosynth_Enz"/>
</dbReference>
<evidence type="ECO:0000256" key="5">
    <source>
        <dbReference type="ARBA" id="ARBA00029443"/>
    </source>
</evidence>
<comment type="caution">
    <text evidence="8">The sequence shown here is derived from an EMBL/GenBank/DDBJ whole genome shotgun (WGS) entry which is preliminary data.</text>
</comment>
<protein>
    <submittedName>
        <fullName evidence="8">Amino acid adenylation domain-containing protein</fullName>
    </submittedName>
</protein>
<accession>A0ABU7L0X6</accession>
<dbReference type="Pfam" id="PF02801">
    <property type="entry name" value="Ketoacyl-synt_C"/>
    <property type="match status" value="1"/>
</dbReference>
<dbReference type="InterPro" id="IPR001242">
    <property type="entry name" value="Condensation_dom"/>
</dbReference>
<dbReference type="Gene3D" id="3.40.366.10">
    <property type="entry name" value="Malonyl-Coenzyme A Acyl Carrier Protein, domain 2"/>
    <property type="match status" value="1"/>
</dbReference>
<dbReference type="SUPFAM" id="SSF52777">
    <property type="entry name" value="CoA-dependent acyltransferases"/>
    <property type="match status" value="2"/>
</dbReference>
<dbReference type="Gene3D" id="3.30.70.3290">
    <property type="match status" value="1"/>
</dbReference>
<gene>
    <name evidence="8" type="ORF">Q8A49_32390</name>
</gene>
<dbReference type="Proteomes" id="UP001348641">
    <property type="component" value="Unassembled WGS sequence"/>
</dbReference>
<dbReference type="PROSITE" id="PS00455">
    <property type="entry name" value="AMP_BINDING"/>
    <property type="match status" value="1"/>
</dbReference>
<reference evidence="8 9" key="1">
    <citation type="submission" date="2023-07" db="EMBL/GenBank/DDBJ databases">
        <authorList>
            <person name="Girao M."/>
            <person name="Carvalho M.F."/>
        </authorList>
    </citation>
    <scope>NUCLEOTIDE SEQUENCE [LARGE SCALE GENOMIC DNA]</scope>
    <source>
        <strain evidence="8 9">66/93</strain>
    </source>
</reference>
<dbReference type="SUPFAM" id="SSF56801">
    <property type="entry name" value="Acetyl-CoA synthetase-like"/>
    <property type="match status" value="1"/>
</dbReference>
<dbReference type="InterPro" id="IPR032821">
    <property type="entry name" value="PKS_assoc"/>
</dbReference>
<evidence type="ECO:0000256" key="4">
    <source>
        <dbReference type="ARBA" id="ARBA00023315"/>
    </source>
</evidence>
<dbReference type="PANTHER" id="PTHR43775:SF51">
    <property type="entry name" value="INACTIVE PHENOLPHTHIOCEROL SYNTHESIS POLYKETIDE SYNTHASE TYPE I PKS1-RELATED"/>
    <property type="match status" value="1"/>
</dbReference>
<dbReference type="Gene3D" id="3.30.559.30">
    <property type="entry name" value="Nonribosomal peptide synthetase, condensation domain"/>
    <property type="match status" value="1"/>
</dbReference>
<evidence type="ECO:0000313" key="9">
    <source>
        <dbReference type="Proteomes" id="UP001348641"/>
    </source>
</evidence>
<feature type="compositionally biased region" description="Basic residues" evidence="6">
    <location>
        <begin position="1055"/>
        <end position="1067"/>
    </location>
</feature>
<dbReference type="SMART" id="SM00825">
    <property type="entry name" value="PKS_KS"/>
    <property type="match status" value="1"/>
</dbReference>
<name>A0ABU7L0X6_9ACTN</name>
<evidence type="ECO:0000256" key="2">
    <source>
        <dbReference type="ARBA" id="ARBA00022553"/>
    </source>
</evidence>
<dbReference type="Pfam" id="PF16197">
    <property type="entry name" value="KAsynt_C_assoc"/>
    <property type="match status" value="1"/>
</dbReference>
<feature type="compositionally biased region" description="Low complexity" evidence="6">
    <location>
        <begin position="942"/>
        <end position="966"/>
    </location>
</feature>
<dbReference type="EMBL" id="JAUUCC010000158">
    <property type="protein sequence ID" value="MEE2055208.1"/>
    <property type="molecule type" value="Genomic_DNA"/>
</dbReference>
<dbReference type="InterPro" id="IPR023213">
    <property type="entry name" value="CAT-like_dom_sf"/>
</dbReference>
<evidence type="ECO:0000256" key="3">
    <source>
        <dbReference type="ARBA" id="ARBA00022679"/>
    </source>
</evidence>
<keyword evidence="2" id="KW-0597">Phosphoprotein</keyword>
<dbReference type="SUPFAM" id="SSF53901">
    <property type="entry name" value="Thiolase-like"/>
    <property type="match status" value="1"/>
</dbReference>
<dbReference type="Gene3D" id="3.40.50.12780">
    <property type="entry name" value="N-terminal domain of ligase-like"/>
    <property type="match status" value="1"/>
</dbReference>
<evidence type="ECO:0000256" key="1">
    <source>
        <dbReference type="ARBA" id="ARBA00022450"/>
    </source>
</evidence>
<feature type="compositionally biased region" description="Low complexity" evidence="6">
    <location>
        <begin position="1126"/>
        <end position="1149"/>
    </location>
</feature>
<dbReference type="Gene3D" id="3.40.47.10">
    <property type="match status" value="1"/>
</dbReference>
<dbReference type="NCBIfam" id="TIGR01733">
    <property type="entry name" value="AA-adenyl-dom"/>
    <property type="match status" value="1"/>
</dbReference>
<feature type="region of interest" description="Disordered" evidence="6">
    <location>
        <begin position="929"/>
        <end position="1242"/>
    </location>
</feature>
<feature type="compositionally biased region" description="Basic residues" evidence="6">
    <location>
        <begin position="1194"/>
        <end position="1205"/>
    </location>
</feature>
<dbReference type="InterPro" id="IPR014031">
    <property type="entry name" value="Ketoacyl_synth_C"/>
</dbReference>
<sequence>MNDVSGARPLTFGQERLWWLQQLDPHDVSHNLVLRLDFDPGVAESALRAALDRLVERHEVLRTAYSADAEGVPRQHVLTAFTLEPDHVRADSGEAVQDAVRAAAARPFDLVGSPPLRALVVRRAGGPDTFALVVHHLVVDGRSLDILERDLRALYGAALSGGDAGLAPAPARFSDVAAAQRTPDAVAGLSEHVDHWRRELQGFERLELPTDTPRSDDPAPEADRVRFELPPQTTAALHRFALRMRAAPSSVLAAAFQFLLARQSGQTDVTIGTVFTGRTGPDLQDVVGFLVNTTALRADLSGVRTSAELVRLVQGGLARAQAHQHAPFERVAAAATTARDSHRNPVFDVVYVHHGGPAEPGGPEGDRGVARVPWNGSAAQFDLEFSTAVADGCLRGVLTYRTDLWRRPTVEAMAERLRRSIELVISGPDTAIWQCDLLSAQERGQLVEGWNGPRVEAVPASLAELFEAQVARSPEAPAVVTDEGVTTYADLNARVNRLAHELVAGGVRGEDRVVVLLPRGVDMVVCALAVLKAGAAYVPVDPEFPPERIRFILEDARPRVVLDEGFLAAADLSGRSEENPVATGCPGAGAVQVLYTSGSTGRPKGVTVTGGSLVNLLMSVKRGLPFTERDRFLASTTFGFDIASVEVYLPLVCGGATVLVTRDAVLTPHRLSEAVSTHGVTHMQATPSLWRTLLEAGIDLSGVHVVTAGEPVTRELADALASAARGVTNGYGPTETTVYSTTCRLSADDPVTIGTAVDNTRVYVLDDALAPVPVGVPGELYIAGAGVARGYHERPGLTAGRFVADPYGEPGSRMYRTGDVVRWNAEGALEYVGRSDFQVKLRGFRIDPGEVEAVLAAHPDVARAVVVLREDTPGEKRLVAYHVPVEGAAAPGSGDLRHLAGVDLPAYMVPSAFVALEAFPLTPNGKVDRAALPAPETGDVVGRGPHPAQGPARGRRGPAAQGPGHARPGGGPGRPGPGPPGAVRLQRRQHRQRRAGGLLRRELLPGRLRTGPRPAEPGGRRRLGRLEGRRHVRHHGPALLRGAQPAPARGTARHERTRRTARARHGPRTLGRAAGRGLARRPVGAVHRGPGGAARDRTGPGPGGRSGRGRRRTGGSGARRGGGDPRGVAGPAGRRSGRRPGQLLRPGRGLPDRHPAGRRRQRPAGQQGDAGRPLRGADRRPPGRGRRAAGAGPGRRRPAGRRGRRAPGTQRERAEAAPAPAAAPQGKGAVMADAAEPGSEDLPEHEGVAIVGMAGRFPGAADLSAFWSNLREGVESIGRLSEEELEAAGVDPAVFGRSDYVRAAPRFEGIGEFDAEFFGYTAREAQVMDPQHRLFLETSWQALEDAGYDAARHDGRIGVFGGASTTAYLDNLMSNLEQGERIKGENVGLAFELAFLTSRVSYKLGLRGPSFPVQTACSSALVAVHTACQSLLNFECDMALSGAVSYKVPENTGYVHQEGSFLSPDGHVRPFDADARGTVFGTGVGVVVLKRLEDALADRDTVHAVIRGSAVNNDGAVKASFTAPTASGQAEVVTEALAAADADPGSIGYVEAHGSGTLIGDSIEVQALARALDTDRRIGLGTVKGNVGHLDAAAGIAGLLKTTLALEHGELPPTLNHRTPNPDIDFAATPFDVVTELTPWPRGEHPRRAGVSAFGFGGTNAHLVLEEAPPEEPGEPAGAAPRGTALLTLSARTPEALEDLTDRMAAHLRRHDPDLTDAGYTLAVGRREFPHRRTVTGPDTGAVAAALETRDPAHTHTAHTAHGSTPLVFLFSGQGSQHPRMAHDLYRDEPHFRATVDECARILHPLLDADIRDLLLTTPDPAQLDRTRWTQPALFVLEYALARLWLHWGAAPTGMLGHSLGEWTAATLAGVFTLPDALRLVALRGRLMQDQAPGAMLNTMADRDEVEKALGPGLSLAAHNGPRDCVVSGPQEALDAFAQTAREHGWPTQPLTTSHAFHSELMAPMVEEFTAAVAAAERRPPVIPFVSNLTGDWITPEQAQDPRYWGQHILATVEFAAGVLTAAASPHTTLLEVGPGQTLRSLARRVLNGHEHPATTLNSLPHKRDPRTAVQTLHQTLGQLWLHGTTPDWDAYHADRNP</sequence>
<dbReference type="InterPro" id="IPR020845">
    <property type="entry name" value="AMP-binding_CS"/>
</dbReference>
<dbReference type="Pfam" id="PF00668">
    <property type="entry name" value="Condensation"/>
    <property type="match status" value="1"/>
</dbReference>
<proteinExistence type="inferred from homology"/>
<dbReference type="InterPro" id="IPR014043">
    <property type="entry name" value="Acyl_transferase_dom"/>
</dbReference>
<dbReference type="CDD" id="cd05930">
    <property type="entry name" value="A_NRPS"/>
    <property type="match status" value="1"/>
</dbReference>
<dbReference type="InterPro" id="IPR025110">
    <property type="entry name" value="AMP-bd_C"/>
</dbReference>
<keyword evidence="4" id="KW-0012">Acyltransferase</keyword>
<evidence type="ECO:0000256" key="6">
    <source>
        <dbReference type="SAM" id="MobiDB-lite"/>
    </source>
</evidence>
<dbReference type="PROSITE" id="PS52004">
    <property type="entry name" value="KS3_2"/>
    <property type="match status" value="1"/>
</dbReference>
<dbReference type="InterPro" id="IPR016036">
    <property type="entry name" value="Malonyl_transacylase_ACP-bd"/>
</dbReference>
<dbReference type="InterPro" id="IPR045851">
    <property type="entry name" value="AMP-bd_C_sf"/>
</dbReference>
<organism evidence="8 9">
    <name type="scientific">Nocardiopsis tropica</name>
    <dbReference type="NCBI Taxonomy" id="109330"/>
    <lineage>
        <taxon>Bacteria</taxon>
        <taxon>Bacillati</taxon>
        <taxon>Actinomycetota</taxon>
        <taxon>Actinomycetes</taxon>
        <taxon>Streptosporangiales</taxon>
        <taxon>Nocardiopsidaceae</taxon>
        <taxon>Nocardiopsis</taxon>
    </lineage>
</organism>
<dbReference type="InterPro" id="IPR001227">
    <property type="entry name" value="Ac_transferase_dom_sf"/>
</dbReference>
<dbReference type="InterPro" id="IPR016035">
    <property type="entry name" value="Acyl_Trfase/lysoPLipase"/>
</dbReference>
<evidence type="ECO:0000313" key="8">
    <source>
        <dbReference type="EMBL" id="MEE2055208.1"/>
    </source>
</evidence>
<feature type="domain" description="Ketosynthase family 3 (KS3)" evidence="7">
    <location>
        <begin position="1245"/>
        <end position="1667"/>
    </location>
</feature>
<dbReference type="Pfam" id="PF13193">
    <property type="entry name" value="AMP-binding_C"/>
    <property type="match status" value="1"/>
</dbReference>
<dbReference type="InterPro" id="IPR042099">
    <property type="entry name" value="ANL_N_sf"/>
</dbReference>
<evidence type="ECO:0000259" key="7">
    <source>
        <dbReference type="PROSITE" id="PS52004"/>
    </source>
</evidence>
<feature type="compositionally biased region" description="Low complexity" evidence="6">
    <location>
        <begin position="1163"/>
        <end position="1174"/>
    </location>
</feature>
<dbReference type="CDD" id="cd00833">
    <property type="entry name" value="PKS"/>
    <property type="match status" value="1"/>
</dbReference>
<dbReference type="SUPFAM" id="SSF52151">
    <property type="entry name" value="FabD/lysophospholipase-like"/>
    <property type="match status" value="1"/>
</dbReference>
<dbReference type="Gene3D" id="3.30.559.10">
    <property type="entry name" value="Chloramphenicol acetyltransferase-like domain"/>
    <property type="match status" value="1"/>
</dbReference>
<keyword evidence="3" id="KW-0808">Transferase</keyword>
<dbReference type="InterPro" id="IPR018201">
    <property type="entry name" value="Ketoacyl_synth_AS"/>
</dbReference>
<feature type="compositionally biased region" description="Low complexity" evidence="6">
    <location>
        <begin position="1068"/>
        <end position="1088"/>
    </location>
</feature>
<dbReference type="SMART" id="SM00827">
    <property type="entry name" value="PKS_AT"/>
    <property type="match status" value="1"/>
</dbReference>
<feature type="compositionally biased region" description="Basic residues" evidence="6">
    <location>
        <begin position="985"/>
        <end position="994"/>
    </location>
</feature>
<dbReference type="CDD" id="cd19531">
    <property type="entry name" value="LCL_NRPS-like"/>
    <property type="match status" value="1"/>
</dbReference>
<dbReference type="Pfam" id="PF00501">
    <property type="entry name" value="AMP-binding"/>
    <property type="match status" value="1"/>
</dbReference>
<dbReference type="PANTHER" id="PTHR43775">
    <property type="entry name" value="FATTY ACID SYNTHASE"/>
    <property type="match status" value="1"/>
</dbReference>
<comment type="similarity">
    <text evidence="5">In the C-terminal section; belongs to the NRP synthetase family.</text>
</comment>
<dbReference type="SUPFAM" id="SSF55048">
    <property type="entry name" value="Probable ACP-binding domain of malonyl-CoA ACP transacylase"/>
    <property type="match status" value="1"/>
</dbReference>
<dbReference type="InterPro" id="IPR020841">
    <property type="entry name" value="PKS_Beta-ketoAc_synthase_dom"/>
</dbReference>
<keyword evidence="1" id="KW-0596">Phosphopantetheine</keyword>